<keyword evidence="1 3" id="KW-0963">Cytoplasm</keyword>
<dbReference type="PANTHER" id="PTHR30592:SF1">
    <property type="entry name" value="SULFUR CARRIER PROTEIN FDHD"/>
    <property type="match status" value="1"/>
</dbReference>
<gene>
    <name evidence="3 4" type="primary">fdhD</name>
    <name evidence="4" type="ORF">JJE72_05685</name>
</gene>
<dbReference type="EMBL" id="JAERRC010000015">
    <property type="protein sequence ID" value="MBL0704997.1"/>
    <property type="molecule type" value="Genomic_DNA"/>
</dbReference>
<dbReference type="HAMAP" id="MF_00187">
    <property type="entry name" value="FdhD"/>
    <property type="match status" value="1"/>
</dbReference>
<dbReference type="InterPro" id="IPR003786">
    <property type="entry name" value="FdhD"/>
</dbReference>
<dbReference type="RefSeq" id="WP_189694250.1">
    <property type="nucleotide sequence ID" value="NZ_BNCM01000009.1"/>
</dbReference>
<evidence type="ECO:0000256" key="1">
    <source>
        <dbReference type="ARBA" id="ARBA00022490"/>
    </source>
</evidence>
<proteinExistence type="inferred from homology"/>
<dbReference type="PANTHER" id="PTHR30592">
    <property type="entry name" value="FORMATE DEHYDROGENASE"/>
    <property type="match status" value="1"/>
</dbReference>
<name>A0ABS1K252_9MICC</name>
<comment type="caution">
    <text evidence="4">The sequence shown here is derived from an EMBL/GenBank/DDBJ whole genome shotgun (WGS) entry which is preliminary data.</text>
</comment>
<dbReference type="NCBIfam" id="NF001943">
    <property type="entry name" value="PRK00724.1-2"/>
    <property type="match status" value="1"/>
</dbReference>
<sequence>MGRLSQRRKVHKYVLGSEHPIRHKEDVLAVEEPLEIRLTGPAGTLKYSVTMRTPGHDFDLVAGFLVSEGIVWESGQLVSERFCAGEDADGHQTFNVVDAQLRPGVVLPDLGRNVVTSSACGICGTDSIDAVRRSSHYGPAGDPVRLQPDLVASLPGRLREAQALFDKTGGVHAAGLFSIHGNGTGAELECLREDVGRHNAVDKVVGWALREGRLPLSGTVLQVSGRASFELVQKAAMAGIPVLAAVSAPSTLAAELAEEAGVTLIGFSRGDGFNVYAGHERLDPVQEAVPLGPTGE</sequence>
<dbReference type="Proteomes" id="UP000639051">
    <property type="component" value="Unassembled WGS sequence"/>
</dbReference>
<protein>
    <recommendedName>
        <fullName evidence="3">Sulfur carrier protein FdhD</fullName>
    </recommendedName>
</protein>
<dbReference type="PIRSF" id="PIRSF015626">
    <property type="entry name" value="FdhD"/>
    <property type="match status" value="1"/>
</dbReference>
<evidence type="ECO:0000256" key="2">
    <source>
        <dbReference type="ARBA" id="ARBA00023150"/>
    </source>
</evidence>
<accession>A0ABS1K252</accession>
<comment type="function">
    <text evidence="3">Required for formate dehydrogenase (FDH) activity. Acts as a sulfur carrier protein that transfers sulfur from IscS to the molybdenum cofactor prior to its insertion into FDH.</text>
</comment>
<comment type="subcellular location">
    <subcellularLocation>
        <location evidence="3">Cytoplasm</location>
    </subcellularLocation>
</comment>
<evidence type="ECO:0000313" key="5">
    <source>
        <dbReference type="Proteomes" id="UP000639051"/>
    </source>
</evidence>
<dbReference type="InterPro" id="IPR016193">
    <property type="entry name" value="Cytidine_deaminase-like"/>
</dbReference>
<feature type="active site" description="Cysteine persulfide intermediate" evidence="3">
    <location>
        <position position="120"/>
    </location>
</feature>
<keyword evidence="2 3" id="KW-0501">Molybdenum cofactor biosynthesis</keyword>
<comment type="caution">
    <text evidence="3">Lacks conserved residue(s) required for the propagation of feature annotation.</text>
</comment>
<organism evidence="4 5">
    <name type="scientific">Sinomonas cellulolyticus</name>
    <dbReference type="NCBI Taxonomy" id="2801916"/>
    <lineage>
        <taxon>Bacteria</taxon>
        <taxon>Bacillati</taxon>
        <taxon>Actinomycetota</taxon>
        <taxon>Actinomycetes</taxon>
        <taxon>Micrococcales</taxon>
        <taxon>Micrococcaceae</taxon>
        <taxon>Sinomonas</taxon>
    </lineage>
</organism>
<dbReference type="SUPFAM" id="SSF53927">
    <property type="entry name" value="Cytidine deaminase-like"/>
    <property type="match status" value="1"/>
</dbReference>
<dbReference type="NCBIfam" id="TIGR00129">
    <property type="entry name" value="fdhD_narQ"/>
    <property type="match status" value="1"/>
</dbReference>
<evidence type="ECO:0000256" key="3">
    <source>
        <dbReference type="HAMAP-Rule" id="MF_00187"/>
    </source>
</evidence>
<reference evidence="4 5" key="1">
    <citation type="submission" date="2021-01" db="EMBL/GenBank/DDBJ databases">
        <title>Genome public.</title>
        <authorList>
            <person name="Liu C."/>
            <person name="Sun Q."/>
        </authorList>
    </citation>
    <scope>NUCLEOTIDE SEQUENCE [LARGE SCALE GENOMIC DNA]</scope>
    <source>
        <strain evidence="4 5">JC656</strain>
    </source>
</reference>
<dbReference type="Gene3D" id="3.10.20.10">
    <property type="match status" value="1"/>
</dbReference>
<dbReference type="Pfam" id="PF02634">
    <property type="entry name" value="FdhD-NarQ"/>
    <property type="match status" value="1"/>
</dbReference>
<evidence type="ECO:0000313" key="4">
    <source>
        <dbReference type="EMBL" id="MBL0704997.1"/>
    </source>
</evidence>
<comment type="similarity">
    <text evidence="3">Belongs to the FdhD family.</text>
</comment>
<dbReference type="Gene3D" id="3.40.140.10">
    <property type="entry name" value="Cytidine Deaminase, domain 2"/>
    <property type="match status" value="1"/>
</dbReference>
<keyword evidence="5" id="KW-1185">Reference proteome</keyword>